<feature type="compositionally biased region" description="Basic residues" evidence="4">
    <location>
        <begin position="175"/>
        <end position="188"/>
    </location>
</feature>
<keyword evidence="1" id="KW-0304">Gas vesicle</keyword>
<evidence type="ECO:0000256" key="4">
    <source>
        <dbReference type="SAM" id="MobiDB-lite"/>
    </source>
</evidence>
<dbReference type="Proteomes" id="UP001519295">
    <property type="component" value="Unassembled WGS sequence"/>
</dbReference>
<feature type="compositionally biased region" description="Polar residues" evidence="4">
    <location>
        <begin position="7"/>
        <end position="25"/>
    </location>
</feature>
<accession>A0ABS4W1B2</accession>
<evidence type="ECO:0000256" key="3">
    <source>
        <dbReference type="ARBA" id="ARBA00035646"/>
    </source>
</evidence>
<feature type="compositionally biased region" description="Acidic residues" evidence="4">
    <location>
        <begin position="124"/>
        <end position="170"/>
    </location>
</feature>
<dbReference type="InterPro" id="IPR050530">
    <property type="entry name" value="GvpA"/>
</dbReference>
<dbReference type="PANTHER" id="PTHR35344:SF4">
    <property type="entry name" value="GAS VESICLE PROTEIN A1"/>
    <property type="match status" value="1"/>
</dbReference>
<dbReference type="InterPro" id="IPR018493">
    <property type="entry name" value="GvpA-like_CS"/>
</dbReference>
<comment type="similarity">
    <text evidence="3">Belongs to the gas vesicle GvpA family.</text>
</comment>
<evidence type="ECO:0008006" key="7">
    <source>
        <dbReference type="Google" id="ProtNLM"/>
    </source>
</evidence>
<gene>
    <name evidence="5" type="ORF">JOF36_005693</name>
</gene>
<feature type="region of interest" description="Disordered" evidence="4">
    <location>
        <begin position="1"/>
        <end position="25"/>
    </location>
</feature>
<dbReference type="InterPro" id="IPR000638">
    <property type="entry name" value="Gas-vesicle_GvpA-like"/>
</dbReference>
<evidence type="ECO:0000256" key="1">
    <source>
        <dbReference type="ARBA" id="ARBA00022987"/>
    </source>
</evidence>
<comment type="caution">
    <text evidence="5">The sequence shown here is derived from an EMBL/GenBank/DDBJ whole genome shotgun (WGS) entry which is preliminary data.</text>
</comment>
<proteinExistence type="inferred from homology"/>
<evidence type="ECO:0000313" key="6">
    <source>
        <dbReference type="Proteomes" id="UP001519295"/>
    </source>
</evidence>
<dbReference type="PANTHER" id="PTHR35344">
    <property type="entry name" value="GAS VESICLE STRUCTURAL PROTEIN 2-RELATED"/>
    <property type="match status" value="1"/>
</dbReference>
<name>A0ABS4W1B2_9PSEU</name>
<comment type="subcellular location">
    <subcellularLocation>
        <location evidence="2">Gas vesicle</location>
    </subcellularLocation>
</comment>
<organism evidence="5 6">
    <name type="scientific">Pseudonocardia parietis</name>
    <dbReference type="NCBI Taxonomy" id="570936"/>
    <lineage>
        <taxon>Bacteria</taxon>
        <taxon>Bacillati</taxon>
        <taxon>Actinomycetota</taxon>
        <taxon>Actinomycetes</taxon>
        <taxon>Pseudonocardiales</taxon>
        <taxon>Pseudonocardiaceae</taxon>
        <taxon>Pseudonocardia</taxon>
    </lineage>
</organism>
<sequence length="188" mass="21051">MADTVRWTGSTSPQRSARPETQQSGTDLADILERVLDKGIVIAGDIQVNLLDIELLTIKIRLIVASVDRAKEMGIDWWERDPTLSSGRGELEDENARLRERIERLEATASGGELEDGSERDTADLPDDEIEETDEPEPETDESDETDEPELEPEETAGADDGDDDPEEVEERPARPARRTAARTKRRR</sequence>
<evidence type="ECO:0000313" key="5">
    <source>
        <dbReference type="EMBL" id="MBP2369997.1"/>
    </source>
</evidence>
<evidence type="ECO:0000256" key="2">
    <source>
        <dbReference type="ARBA" id="ARBA00035108"/>
    </source>
</evidence>
<keyword evidence="6" id="KW-1185">Reference proteome</keyword>
<dbReference type="PROSITE" id="PS00234">
    <property type="entry name" value="GAS_VESICLE_A_1"/>
    <property type="match status" value="1"/>
</dbReference>
<reference evidence="5 6" key="1">
    <citation type="submission" date="2021-03" db="EMBL/GenBank/DDBJ databases">
        <title>Sequencing the genomes of 1000 actinobacteria strains.</title>
        <authorList>
            <person name="Klenk H.-P."/>
        </authorList>
    </citation>
    <scope>NUCLEOTIDE SEQUENCE [LARGE SCALE GENOMIC DNA]</scope>
    <source>
        <strain evidence="5 6">DSM 45256</strain>
    </source>
</reference>
<feature type="region of interest" description="Disordered" evidence="4">
    <location>
        <begin position="102"/>
        <end position="188"/>
    </location>
</feature>
<dbReference type="EMBL" id="JAGINU010000001">
    <property type="protein sequence ID" value="MBP2369997.1"/>
    <property type="molecule type" value="Genomic_DNA"/>
</dbReference>
<dbReference type="Pfam" id="PF00741">
    <property type="entry name" value="Gas_vesicle"/>
    <property type="match status" value="1"/>
</dbReference>
<protein>
    <recommendedName>
        <fullName evidence="7">Gas vesicle structural protein</fullName>
    </recommendedName>
</protein>